<protein>
    <recommendedName>
        <fullName evidence="11">Probable aspartate--tRNA ligase, cytoplasmic</fullName>
        <ecNumber evidence="3">6.1.1.12</ecNumber>
    </recommendedName>
</protein>
<evidence type="ECO:0000256" key="5">
    <source>
        <dbReference type="ARBA" id="ARBA00022598"/>
    </source>
</evidence>
<dbReference type="GO" id="GO:0005524">
    <property type="term" value="F:ATP binding"/>
    <property type="evidence" value="ECO:0007669"/>
    <property type="project" value="UniProtKB-KW"/>
</dbReference>
<dbReference type="InterPro" id="IPR004364">
    <property type="entry name" value="Aa-tRNA-synt_II"/>
</dbReference>
<dbReference type="Gene3D" id="3.30.930.10">
    <property type="entry name" value="Bira Bifunctional Protein, Domain 2"/>
    <property type="match status" value="1"/>
</dbReference>
<dbReference type="HAMAP" id="MF_02075">
    <property type="entry name" value="Asp_tRNA_synth_type2"/>
    <property type="match status" value="1"/>
</dbReference>
<evidence type="ECO:0000256" key="4">
    <source>
        <dbReference type="ARBA" id="ARBA00022490"/>
    </source>
</evidence>
<dbReference type="EC" id="6.1.1.12" evidence="3"/>
<evidence type="ECO:0000256" key="6">
    <source>
        <dbReference type="ARBA" id="ARBA00022741"/>
    </source>
</evidence>
<evidence type="ECO:0000313" key="15">
    <source>
        <dbReference type="Proteomes" id="UP000664169"/>
    </source>
</evidence>
<reference evidence="14" key="1">
    <citation type="submission" date="2021-03" db="EMBL/GenBank/DDBJ databases">
        <authorList>
            <person name="Tagirdzhanova G."/>
        </authorList>
    </citation>
    <scope>NUCLEOTIDE SEQUENCE</scope>
</reference>
<proteinExistence type="inferred from homology"/>
<dbReference type="PANTHER" id="PTHR43450:SF1">
    <property type="entry name" value="ASPARTATE--TRNA LIGASE, CYTOPLASMIC"/>
    <property type="match status" value="1"/>
</dbReference>
<evidence type="ECO:0000259" key="13">
    <source>
        <dbReference type="PROSITE" id="PS50862"/>
    </source>
</evidence>
<feature type="domain" description="Aminoacyl-transfer RNA synthetases class-II family profile" evidence="13">
    <location>
        <begin position="243"/>
        <end position="556"/>
    </location>
</feature>
<keyword evidence="9" id="KW-0030">Aminoacyl-tRNA synthetase</keyword>
<dbReference type="EMBL" id="CAJPDQ010000011">
    <property type="protein sequence ID" value="CAF9916867.1"/>
    <property type="molecule type" value="Genomic_DNA"/>
</dbReference>
<comment type="caution">
    <text evidence="14">The sequence shown here is derived from an EMBL/GenBank/DDBJ whole genome shotgun (WGS) entry which is preliminary data.</text>
</comment>
<dbReference type="Gene3D" id="2.40.50.140">
    <property type="entry name" value="Nucleic acid-binding proteins"/>
    <property type="match status" value="1"/>
</dbReference>
<name>A0A8H3I6M7_9LECA</name>
<dbReference type="GO" id="GO:0005829">
    <property type="term" value="C:cytosol"/>
    <property type="evidence" value="ECO:0007669"/>
    <property type="project" value="TreeGrafter"/>
</dbReference>
<evidence type="ECO:0000256" key="3">
    <source>
        <dbReference type="ARBA" id="ARBA00012841"/>
    </source>
</evidence>
<keyword evidence="8" id="KW-0648">Protein biosynthesis</keyword>
<accession>A0A8H3I6M7</accession>
<dbReference type="NCBIfam" id="NF003483">
    <property type="entry name" value="PRK05159.1"/>
    <property type="match status" value="1"/>
</dbReference>
<dbReference type="NCBIfam" id="TIGR00458">
    <property type="entry name" value="aspS_nondisc"/>
    <property type="match status" value="1"/>
</dbReference>
<dbReference type="CDD" id="cd04320">
    <property type="entry name" value="AspRS_cyto_N"/>
    <property type="match status" value="1"/>
</dbReference>
<feature type="compositionally biased region" description="Basic and acidic residues" evidence="12">
    <location>
        <begin position="37"/>
        <end position="59"/>
    </location>
</feature>
<evidence type="ECO:0000256" key="9">
    <source>
        <dbReference type="ARBA" id="ARBA00023146"/>
    </source>
</evidence>
<dbReference type="OrthoDB" id="372395at2759"/>
<keyword evidence="5" id="KW-0436">Ligase</keyword>
<sequence>MSEEHSSGNHPQAAPKAEVVAVDGGPAAPSKNALKKAAKEKEKAEKAAKRAEEERKQKEAAAASDTAKHLYGKAPEDYIAKEETPLKALTEELIGKQVTLTARVHNARIQSAKLGFLHLRKGVYDIQAVIAEAVDSGDGSVSRQMVKWCSGISTESIVLVTALVQKPLEPVKSARISELELHIQRCYLVAEAPEKTPILIKDADSAVGETDAEENKSAITVDLNTRLDNRVLDLRTALNHAIFSVNHKIERLFQEFMHKEGFRKSETPKLLGAATEGGASVFPVTYFGRTAYLAQSPQFYKEMLIAADWERVYEIGPVFRAENSNTTRHLTEFTGLDFEMELTPYSKEGWQQVVRMAEDMVLYIFRHLPEEAKSEIDEIRKHYPAAGDFKLPEGRPPRIKFSEGIALLREAGHEAKDDEDISTTNEKALGDIIRSKYSSDFFTMTHYPVAARPFYTHLDPTNPSYTHSYDGFVRGQEIVSGAQRVHDYNTLRERMKSLGVNPDDTGYKDYLEAFKQACPPHGGAGFGLNRMTMLYLGLPNVRLATLFPRDPQRIVP</sequence>
<evidence type="ECO:0000256" key="8">
    <source>
        <dbReference type="ARBA" id="ARBA00022917"/>
    </source>
</evidence>
<dbReference type="SUPFAM" id="SSF55681">
    <property type="entry name" value="Class II aaRS and biotin synthetases"/>
    <property type="match status" value="1"/>
</dbReference>
<evidence type="ECO:0000256" key="7">
    <source>
        <dbReference type="ARBA" id="ARBA00022840"/>
    </source>
</evidence>
<evidence type="ECO:0000313" key="14">
    <source>
        <dbReference type="EMBL" id="CAF9916867.1"/>
    </source>
</evidence>
<dbReference type="SUPFAM" id="SSF50249">
    <property type="entry name" value="Nucleic acid-binding proteins"/>
    <property type="match status" value="1"/>
</dbReference>
<evidence type="ECO:0000256" key="12">
    <source>
        <dbReference type="SAM" id="MobiDB-lite"/>
    </source>
</evidence>
<dbReference type="InterPro" id="IPR002312">
    <property type="entry name" value="Asp/Asn-tRNA-synth_IIb"/>
</dbReference>
<comment type="subcellular location">
    <subcellularLocation>
        <location evidence="1">Cytoplasm</location>
    </subcellularLocation>
</comment>
<dbReference type="InterPro" id="IPR006195">
    <property type="entry name" value="aa-tRNA-synth_II"/>
</dbReference>
<dbReference type="GO" id="GO:0003723">
    <property type="term" value="F:RNA binding"/>
    <property type="evidence" value="ECO:0007669"/>
    <property type="project" value="TreeGrafter"/>
</dbReference>
<evidence type="ECO:0000256" key="11">
    <source>
        <dbReference type="ARBA" id="ARBA00070516"/>
    </source>
</evidence>
<gene>
    <name evidence="14" type="ORF">GOMPHAMPRED_001129</name>
</gene>
<keyword evidence="15" id="KW-1185">Reference proteome</keyword>
<dbReference type="AlphaFoldDB" id="A0A8H3I6M7"/>
<dbReference type="InterPro" id="IPR012340">
    <property type="entry name" value="NA-bd_OB-fold"/>
</dbReference>
<dbReference type="PANTHER" id="PTHR43450">
    <property type="entry name" value="ASPARTYL-TRNA SYNTHETASE"/>
    <property type="match status" value="1"/>
</dbReference>
<dbReference type="CDD" id="cd00776">
    <property type="entry name" value="AsxRS_core"/>
    <property type="match status" value="1"/>
</dbReference>
<dbReference type="Pfam" id="PF00152">
    <property type="entry name" value="tRNA-synt_2"/>
    <property type="match status" value="1"/>
</dbReference>
<dbReference type="InterPro" id="IPR004523">
    <property type="entry name" value="Asp-tRNA_synthase_2"/>
</dbReference>
<dbReference type="FunFam" id="3.30.930.10:FF:000038">
    <property type="entry name" value="Aspartate--tRNA ligase"/>
    <property type="match status" value="1"/>
</dbReference>
<comment type="catalytic activity">
    <reaction evidence="10">
        <text>tRNA(Asp) + L-aspartate + ATP = L-aspartyl-tRNA(Asp) + AMP + diphosphate</text>
        <dbReference type="Rhea" id="RHEA:19649"/>
        <dbReference type="Rhea" id="RHEA-COMP:9660"/>
        <dbReference type="Rhea" id="RHEA-COMP:9678"/>
        <dbReference type="ChEBI" id="CHEBI:29991"/>
        <dbReference type="ChEBI" id="CHEBI:30616"/>
        <dbReference type="ChEBI" id="CHEBI:33019"/>
        <dbReference type="ChEBI" id="CHEBI:78442"/>
        <dbReference type="ChEBI" id="CHEBI:78516"/>
        <dbReference type="ChEBI" id="CHEBI:456215"/>
        <dbReference type="EC" id="6.1.1.12"/>
    </reaction>
</comment>
<dbReference type="InterPro" id="IPR045864">
    <property type="entry name" value="aa-tRNA-synth_II/BPL/LPL"/>
</dbReference>
<keyword evidence="4" id="KW-0963">Cytoplasm</keyword>
<dbReference type="PROSITE" id="PS50862">
    <property type="entry name" value="AA_TRNA_LIGASE_II"/>
    <property type="match status" value="1"/>
</dbReference>
<dbReference type="GO" id="GO:0004815">
    <property type="term" value="F:aspartate-tRNA ligase activity"/>
    <property type="evidence" value="ECO:0007669"/>
    <property type="project" value="UniProtKB-EC"/>
</dbReference>
<dbReference type="GO" id="GO:0017101">
    <property type="term" value="C:aminoacyl-tRNA synthetase multienzyme complex"/>
    <property type="evidence" value="ECO:0007669"/>
    <property type="project" value="TreeGrafter"/>
</dbReference>
<feature type="region of interest" description="Disordered" evidence="12">
    <location>
        <begin position="1"/>
        <end position="67"/>
    </location>
</feature>
<dbReference type="Proteomes" id="UP000664169">
    <property type="component" value="Unassembled WGS sequence"/>
</dbReference>
<evidence type="ECO:0000256" key="1">
    <source>
        <dbReference type="ARBA" id="ARBA00004496"/>
    </source>
</evidence>
<organism evidence="14 15">
    <name type="scientific">Gomphillus americanus</name>
    <dbReference type="NCBI Taxonomy" id="1940652"/>
    <lineage>
        <taxon>Eukaryota</taxon>
        <taxon>Fungi</taxon>
        <taxon>Dikarya</taxon>
        <taxon>Ascomycota</taxon>
        <taxon>Pezizomycotina</taxon>
        <taxon>Lecanoromycetes</taxon>
        <taxon>OSLEUM clade</taxon>
        <taxon>Ostropomycetidae</taxon>
        <taxon>Ostropales</taxon>
        <taxon>Graphidaceae</taxon>
        <taxon>Gomphilloideae</taxon>
        <taxon>Gomphillus</taxon>
    </lineage>
</organism>
<evidence type="ECO:0000256" key="2">
    <source>
        <dbReference type="ARBA" id="ARBA00005312"/>
    </source>
</evidence>
<evidence type="ECO:0000256" key="10">
    <source>
        <dbReference type="ARBA" id="ARBA00047904"/>
    </source>
</evidence>
<comment type="similarity">
    <text evidence="2">Belongs to the class-II aminoacyl-tRNA synthetase family. Type 2 subfamily.</text>
</comment>
<keyword evidence="7" id="KW-0067">ATP-binding</keyword>
<keyword evidence="6" id="KW-0547">Nucleotide-binding</keyword>
<dbReference type="GO" id="GO:0006422">
    <property type="term" value="P:aspartyl-tRNA aminoacylation"/>
    <property type="evidence" value="ECO:0007669"/>
    <property type="project" value="InterPro"/>
</dbReference>
<dbReference type="PRINTS" id="PR01042">
    <property type="entry name" value="TRNASYNTHASP"/>
</dbReference>